<dbReference type="InterPro" id="IPR001173">
    <property type="entry name" value="Glyco_trans_2-like"/>
</dbReference>
<dbReference type="PANTHER" id="PTHR48090:SF1">
    <property type="entry name" value="PROPHAGE BACTOPRENOL GLUCOSYL TRANSFERASE HOMOLOG"/>
    <property type="match status" value="1"/>
</dbReference>
<evidence type="ECO:0000259" key="8">
    <source>
        <dbReference type="Pfam" id="PF00535"/>
    </source>
</evidence>
<evidence type="ECO:0000313" key="9">
    <source>
        <dbReference type="EMBL" id="EMZ20536.1"/>
    </source>
</evidence>
<feature type="domain" description="Glycosyltransferase 2-like" evidence="8">
    <location>
        <begin position="10"/>
        <end position="176"/>
    </location>
</feature>
<dbReference type="eggNOG" id="COG0463">
    <property type="taxonomic scope" value="Bacteria"/>
</dbReference>
<protein>
    <recommendedName>
        <fullName evidence="8">Glycosyltransferase 2-like domain-containing protein</fullName>
    </recommendedName>
</protein>
<dbReference type="GO" id="GO:0016757">
    <property type="term" value="F:glycosyltransferase activity"/>
    <property type="evidence" value="ECO:0007669"/>
    <property type="project" value="UniProtKB-KW"/>
</dbReference>
<comment type="subcellular location">
    <subcellularLocation>
        <location evidence="1">Membrane</location>
        <topology evidence="1">Multi-pass membrane protein</topology>
    </subcellularLocation>
</comment>
<dbReference type="PANTHER" id="PTHR48090">
    <property type="entry name" value="UNDECAPRENYL-PHOSPHATE 4-DEOXY-4-FORMAMIDO-L-ARABINOSE TRANSFERASE-RELATED"/>
    <property type="match status" value="1"/>
</dbReference>
<reference evidence="9 10" key="1">
    <citation type="journal article" date="2014" name="Genome Announc.">
        <title>Draft genome sequences of the altered schaedler flora, a defined bacterial community from gnotobiotic mice.</title>
        <authorList>
            <person name="Wannemuehler M.J."/>
            <person name="Overstreet A.M."/>
            <person name="Ward D.V."/>
            <person name="Phillips G.J."/>
        </authorList>
    </citation>
    <scope>NUCLEOTIDE SEQUENCE [LARGE SCALE GENOMIC DNA]</scope>
    <source>
        <strain evidence="9 10">ASF492</strain>
    </source>
</reference>
<evidence type="ECO:0000256" key="5">
    <source>
        <dbReference type="ARBA" id="ARBA00022989"/>
    </source>
</evidence>
<keyword evidence="4 7" id="KW-0812">Transmembrane</keyword>
<dbReference type="Proteomes" id="UP000012589">
    <property type="component" value="Unassembled WGS sequence"/>
</dbReference>
<keyword evidence="6 7" id="KW-0472">Membrane</keyword>
<evidence type="ECO:0000313" key="10">
    <source>
        <dbReference type="Proteomes" id="UP000012589"/>
    </source>
</evidence>
<feature type="transmembrane region" description="Helical" evidence="7">
    <location>
        <begin position="246"/>
        <end position="265"/>
    </location>
</feature>
<dbReference type="HOGENOM" id="CLU_033536_0_1_9"/>
<keyword evidence="10" id="KW-1185">Reference proteome</keyword>
<keyword evidence="5 7" id="KW-1133">Transmembrane helix</keyword>
<dbReference type="OrthoDB" id="9807778at2"/>
<sequence>MQVEKAILYIIIPCYNEEAVLPITSKMFLKKLQFLIRTGQVKEESRILFVDDGSKDHTWDIIYELAKENKYYIGIAQSRNRGHQNAVLAGLMEAKDFCDITISIDCDGQDDLNAMDAMLEEYYHGYDIVYGVRAERKTDTFFKRFTAEFFYRLLNKMGAEVIYNHADYRLVSSKVLQNFSDFKEVNLFLRGMFPLVGFRSTCVFYERQERIAGDSHYTISKMLTLAFDGITSLSVKPVHIITEMGIFLAIMSFCIVIWSIVQYVMGETVAGWTSMTSVICFIGGIQLICLGVLGEYIGKIYLEVKARPRYIISNRTYEAERLNIEENKEQ</sequence>
<evidence type="ECO:0000256" key="2">
    <source>
        <dbReference type="ARBA" id="ARBA00022676"/>
    </source>
</evidence>
<dbReference type="STRING" id="1235802.C823_04950"/>
<dbReference type="InterPro" id="IPR050256">
    <property type="entry name" value="Glycosyltransferase_2"/>
</dbReference>
<dbReference type="EMBL" id="AQFT01000142">
    <property type="protein sequence ID" value="EMZ20536.1"/>
    <property type="molecule type" value="Genomic_DNA"/>
</dbReference>
<keyword evidence="3" id="KW-0808">Transferase</keyword>
<dbReference type="GO" id="GO:0005886">
    <property type="term" value="C:plasma membrane"/>
    <property type="evidence" value="ECO:0007669"/>
    <property type="project" value="TreeGrafter"/>
</dbReference>
<evidence type="ECO:0000256" key="3">
    <source>
        <dbReference type="ARBA" id="ARBA00022679"/>
    </source>
</evidence>
<feature type="transmembrane region" description="Helical" evidence="7">
    <location>
        <begin position="271"/>
        <end position="297"/>
    </location>
</feature>
<accession>N1ZXB1</accession>
<keyword evidence="2" id="KW-0328">Glycosyltransferase</keyword>
<evidence type="ECO:0000256" key="6">
    <source>
        <dbReference type="ARBA" id="ARBA00023136"/>
    </source>
</evidence>
<dbReference type="Gene3D" id="3.90.550.10">
    <property type="entry name" value="Spore Coat Polysaccharide Biosynthesis Protein SpsA, Chain A"/>
    <property type="match status" value="1"/>
</dbReference>
<comment type="caution">
    <text evidence="9">The sequence shown here is derived from an EMBL/GenBank/DDBJ whole genome shotgun (WGS) entry which is preliminary data.</text>
</comment>
<evidence type="ECO:0000256" key="1">
    <source>
        <dbReference type="ARBA" id="ARBA00004141"/>
    </source>
</evidence>
<evidence type="ECO:0000256" key="7">
    <source>
        <dbReference type="SAM" id="Phobius"/>
    </source>
</evidence>
<dbReference type="CDD" id="cd04187">
    <property type="entry name" value="DPM1_like_bac"/>
    <property type="match status" value="1"/>
</dbReference>
<evidence type="ECO:0000256" key="4">
    <source>
        <dbReference type="ARBA" id="ARBA00022692"/>
    </source>
</evidence>
<dbReference type="SUPFAM" id="SSF53448">
    <property type="entry name" value="Nucleotide-diphospho-sugar transferases"/>
    <property type="match status" value="1"/>
</dbReference>
<proteinExistence type="predicted"/>
<name>N1ZXB1_9FIRM</name>
<organism evidence="9 10">
    <name type="scientific">Eubacterium plexicaudatum ASF492</name>
    <dbReference type="NCBI Taxonomy" id="1235802"/>
    <lineage>
        <taxon>Bacteria</taxon>
        <taxon>Bacillati</taxon>
        <taxon>Bacillota</taxon>
        <taxon>Clostridia</taxon>
        <taxon>Eubacteriales</taxon>
        <taxon>Eubacteriaceae</taxon>
        <taxon>Eubacterium</taxon>
    </lineage>
</organism>
<dbReference type="InterPro" id="IPR029044">
    <property type="entry name" value="Nucleotide-diphossugar_trans"/>
</dbReference>
<dbReference type="Pfam" id="PF00535">
    <property type="entry name" value="Glycos_transf_2"/>
    <property type="match status" value="1"/>
</dbReference>
<dbReference type="PATRIC" id="fig|1235802.3.peg.5213"/>
<dbReference type="AlphaFoldDB" id="N1ZXB1"/>
<gene>
    <name evidence="9" type="ORF">C823_04950</name>
</gene>